<dbReference type="PANTHER" id="PTHR13050:SF7">
    <property type="entry name" value="VESICLE TRANSPORT PROTEIN USE1"/>
    <property type="match status" value="1"/>
</dbReference>
<feature type="compositionally biased region" description="Basic and acidic residues" evidence="10">
    <location>
        <begin position="175"/>
        <end position="188"/>
    </location>
</feature>
<evidence type="ECO:0000256" key="5">
    <source>
        <dbReference type="ARBA" id="ARBA00022824"/>
    </source>
</evidence>
<keyword evidence="13" id="KW-1185">Reference proteome</keyword>
<name>A0ABZ1CXW4_9TREE</name>
<evidence type="ECO:0000256" key="11">
    <source>
        <dbReference type="SAM" id="Phobius"/>
    </source>
</evidence>
<evidence type="ECO:0000256" key="10">
    <source>
        <dbReference type="SAM" id="MobiDB-lite"/>
    </source>
</evidence>
<dbReference type="Proteomes" id="UP001329825">
    <property type="component" value="Chromosome 4"/>
</dbReference>
<comment type="similarity">
    <text evidence="2">Belongs to the USE1 family.</text>
</comment>
<evidence type="ECO:0000256" key="3">
    <source>
        <dbReference type="ARBA" id="ARBA00022448"/>
    </source>
</evidence>
<feature type="region of interest" description="Disordered" evidence="10">
    <location>
        <begin position="151"/>
        <end position="194"/>
    </location>
</feature>
<keyword evidence="3" id="KW-0813">Transport</keyword>
<dbReference type="RefSeq" id="XP_062791333.1">
    <property type="nucleotide sequence ID" value="XM_062935282.1"/>
</dbReference>
<keyword evidence="6" id="KW-0931">ER-Golgi transport</keyword>
<protein>
    <submittedName>
        <fullName evidence="12">Uncharacterized protein</fullName>
    </submittedName>
</protein>
<organism evidence="12 13">
    <name type="scientific">Kwoniella shivajii</name>
    <dbReference type="NCBI Taxonomy" id="564305"/>
    <lineage>
        <taxon>Eukaryota</taxon>
        <taxon>Fungi</taxon>
        <taxon>Dikarya</taxon>
        <taxon>Basidiomycota</taxon>
        <taxon>Agaricomycotina</taxon>
        <taxon>Tremellomycetes</taxon>
        <taxon>Tremellales</taxon>
        <taxon>Cryptococcaceae</taxon>
        <taxon>Kwoniella</taxon>
    </lineage>
</organism>
<keyword evidence="5" id="KW-0256">Endoplasmic reticulum</keyword>
<evidence type="ECO:0000256" key="4">
    <source>
        <dbReference type="ARBA" id="ARBA00022692"/>
    </source>
</evidence>
<dbReference type="EMBL" id="CP141884">
    <property type="protein sequence ID" value="WRT66593.1"/>
    <property type="molecule type" value="Genomic_DNA"/>
</dbReference>
<evidence type="ECO:0000256" key="8">
    <source>
        <dbReference type="ARBA" id="ARBA00022989"/>
    </source>
</evidence>
<dbReference type="PANTHER" id="PTHR13050">
    <property type="entry name" value="USE1-LIKE PROTEIN"/>
    <property type="match status" value="1"/>
</dbReference>
<reference evidence="12 13" key="1">
    <citation type="submission" date="2024-01" db="EMBL/GenBank/DDBJ databases">
        <title>Comparative genomics of Cryptococcus and Kwoniella reveals pathogenesis evolution and contrasting modes of karyotype evolution via chromosome fusion or intercentromeric recombination.</title>
        <authorList>
            <person name="Coelho M.A."/>
            <person name="David-Palma M."/>
            <person name="Shea T."/>
            <person name="Bowers K."/>
            <person name="McGinley-Smith S."/>
            <person name="Mohammad A.W."/>
            <person name="Gnirke A."/>
            <person name="Yurkov A.M."/>
            <person name="Nowrousian M."/>
            <person name="Sun S."/>
            <person name="Cuomo C.A."/>
            <person name="Heitman J."/>
        </authorList>
    </citation>
    <scope>NUCLEOTIDE SEQUENCE [LARGE SCALE GENOMIC DNA]</scope>
    <source>
        <strain evidence="12">CBS 11374</strain>
    </source>
</reference>
<gene>
    <name evidence="12" type="ORF">IL334_003552</name>
</gene>
<evidence type="ECO:0000256" key="1">
    <source>
        <dbReference type="ARBA" id="ARBA00004163"/>
    </source>
</evidence>
<keyword evidence="4 11" id="KW-0812">Transmembrane</keyword>
<sequence length="321" mass="34627">MIATLQPEIIELADKASPAAIQAAKSAASNQHALINLIRLVKSLDAKANSEEDDVLEPYAVKKEWETVLYTRALLDALKEENEQSSSTSSSLKDLDRELASVEKSFRIRLTSPAPTPSLNPALIALPMTPNPSNPISADRLNTSIPISRSIASSVKPPSPVLVPPADGVRKRKSRVDEHLASRSKAELSDSNTQEDLLPLKSIIPPKKSGPGSRDSLLAGAGPGMGIGAAQIHEELGGQLADMSHRLKLNAVHFANSLENEKSLLEDSQNVLENNLTATRSSKKHLSSVSSKGRSTTCLTLGVVFLVMILFVWTYMLIRFT</sequence>
<evidence type="ECO:0000256" key="2">
    <source>
        <dbReference type="ARBA" id="ARBA00007891"/>
    </source>
</evidence>
<dbReference type="InterPro" id="IPR019150">
    <property type="entry name" value="Vesicle_transport_protein_Use1"/>
</dbReference>
<evidence type="ECO:0000313" key="13">
    <source>
        <dbReference type="Proteomes" id="UP001329825"/>
    </source>
</evidence>
<evidence type="ECO:0000256" key="7">
    <source>
        <dbReference type="ARBA" id="ARBA00022927"/>
    </source>
</evidence>
<feature type="transmembrane region" description="Helical" evidence="11">
    <location>
        <begin position="299"/>
        <end position="318"/>
    </location>
</feature>
<dbReference type="GeneID" id="87955683"/>
<evidence type="ECO:0000313" key="12">
    <source>
        <dbReference type="EMBL" id="WRT66593.1"/>
    </source>
</evidence>
<evidence type="ECO:0000256" key="6">
    <source>
        <dbReference type="ARBA" id="ARBA00022892"/>
    </source>
</evidence>
<keyword evidence="9 11" id="KW-0472">Membrane</keyword>
<keyword evidence="8 11" id="KW-1133">Transmembrane helix</keyword>
<keyword evidence="7" id="KW-0653">Protein transport</keyword>
<accession>A0ABZ1CXW4</accession>
<comment type="subcellular location">
    <subcellularLocation>
        <location evidence="1">Endoplasmic reticulum membrane</location>
        <topology evidence="1">Single-pass type IV membrane protein</topology>
    </subcellularLocation>
</comment>
<proteinExistence type="inferred from homology"/>
<evidence type="ECO:0000256" key="9">
    <source>
        <dbReference type="ARBA" id="ARBA00023136"/>
    </source>
</evidence>